<dbReference type="Proteomes" id="UP001060170">
    <property type="component" value="Chromosome 15"/>
</dbReference>
<evidence type="ECO:0000313" key="2">
    <source>
        <dbReference type="Proteomes" id="UP001060170"/>
    </source>
</evidence>
<reference evidence="2" key="1">
    <citation type="journal article" date="2018" name="BMC Genomics">
        <title>Genomic insights into host adaptation between the wheat stripe rust pathogen (Puccinia striiformis f. sp. tritici) and the barley stripe rust pathogen (Puccinia striiformis f. sp. hordei).</title>
        <authorList>
            <person name="Xia C."/>
            <person name="Wang M."/>
            <person name="Yin C."/>
            <person name="Cornejo O.E."/>
            <person name="Hulbert S.H."/>
            <person name="Chen X."/>
        </authorList>
    </citation>
    <scope>NUCLEOTIDE SEQUENCE [LARGE SCALE GENOMIC DNA]</scope>
    <source>
        <strain evidence="2">93-210</strain>
    </source>
</reference>
<evidence type="ECO:0000313" key="1">
    <source>
        <dbReference type="EMBL" id="KAI7938849.1"/>
    </source>
</evidence>
<protein>
    <submittedName>
        <fullName evidence="1">Uncharacterized protein</fullName>
    </submittedName>
</protein>
<comment type="caution">
    <text evidence="1">The sequence shown here is derived from an EMBL/GenBank/DDBJ whole genome shotgun (WGS) entry which is preliminary data.</text>
</comment>
<reference evidence="2" key="2">
    <citation type="journal article" date="2018" name="Mol. Plant Microbe Interact.">
        <title>Genome sequence resources for the wheat stripe rust pathogen (Puccinia striiformis f. sp. tritici) and the barley stripe rust pathogen (Puccinia striiformis f. sp. hordei).</title>
        <authorList>
            <person name="Xia C."/>
            <person name="Wang M."/>
            <person name="Yin C."/>
            <person name="Cornejo O.E."/>
            <person name="Hulbert S.H."/>
            <person name="Chen X."/>
        </authorList>
    </citation>
    <scope>NUCLEOTIDE SEQUENCE [LARGE SCALE GENOMIC DNA]</scope>
    <source>
        <strain evidence="2">93-210</strain>
    </source>
</reference>
<accession>A0ACC0DUZ6</accession>
<proteinExistence type="predicted"/>
<keyword evidence="2" id="KW-1185">Reference proteome</keyword>
<dbReference type="EMBL" id="CM045879">
    <property type="protein sequence ID" value="KAI7938849.1"/>
    <property type="molecule type" value="Genomic_DNA"/>
</dbReference>
<reference evidence="1 2" key="3">
    <citation type="journal article" date="2022" name="Microbiol. Spectr.">
        <title>Folding features and dynamics of 3D genome architecture in plant fungal pathogens.</title>
        <authorList>
            <person name="Xia C."/>
        </authorList>
    </citation>
    <scope>NUCLEOTIDE SEQUENCE [LARGE SCALE GENOMIC DNA]</scope>
    <source>
        <strain evidence="1 2">93-210</strain>
    </source>
</reference>
<sequence length="554" mass="63258">MGYNEELRSYCILLDNGRIIDSNHVQFLDYPTKPPCDDSDFHIIEEPFESNDLESDPDTVIPEDLSINNNDSSLSEDLFESALEDIVESSEEDVDIAATVVPETWTLRDRTSRVKPAKYSYLTVNTFAPTVKFTTLLILLLFALDKELAIRQYDVKSAFLFAPLEEELYIKTPEGSKRTAPFLRLKKSLYGLKQALANWYNTLTSWFNEINHEQSAADPCLYIHKNKNSFIFFHVDDLIVVGRVQDFEDLFLKRFPNSSAHNPDSLLGMELTQDGNSVQLSQKKLIQRGIELAGIRECRPDNTPLSVGIQLQQATEQEQDEFSKLKINYRSHTGILNFLACRTRPDLAPAVSILSSFNESPGSNHWRQIAHCWKYLAGTIDLKLTLRPDSNDTSNPIQQYTDATWADDLETRLSRSGSICFWKACPVAWNSKKQRNITLSSTEAEINALSDGVQESHWIKFLVEELWDRNLNPTEFHIDNQGLLEKIKKFGSNSKTKHLDIKMKYLRDLYNKKEIAVRLIPSEKMIADALTKASTTESLSLLKEKCVYVSVLYS</sequence>
<gene>
    <name evidence="1" type="ORF">MJO28_014428</name>
</gene>
<organism evidence="1 2">
    <name type="scientific">Puccinia striiformis f. sp. tritici</name>
    <dbReference type="NCBI Taxonomy" id="168172"/>
    <lineage>
        <taxon>Eukaryota</taxon>
        <taxon>Fungi</taxon>
        <taxon>Dikarya</taxon>
        <taxon>Basidiomycota</taxon>
        <taxon>Pucciniomycotina</taxon>
        <taxon>Pucciniomycetes</taxon>
        <taxon>Pucciniales</taxon>
        <taxon>Pucciniaceae</taxon>
        <taxon>Puccinia</taxon>
    </lineage>
</organism>
<name>A0ACC0DUZ6_9BASI</name>